<accession>A0ABD3A3L9</accession>
<feature type="region of interest" description="Disordered" evidence="1">
    <location>
        <begin position="88"/>
        <end position="129"/>
    </location>
</feature>
<feature type="compositionally biased region" description="Polar residues" evidence="1">
    <location>
        <begin position="165"/>
        <end position="189"/>
    </location>
</feature>
<evidence type="ECO:0000313" key="2">
    <source>
        <dbReference type="EMBL" id="KAL3526299.1"/>
    </source>
</evidence>
<dbReference type="Proteomes" id="UP001630127">
    <property type="component" value="Unassembled WGS sequence"/>
</dbReference>
<gene>
    <name evidence="2" type="ORF">ACH5RR_010955</name>
</gene>
<comment type="caution">
    <text evidence="2">The sequence shown here is derived from an EMBL/GenBank/DDBJ whole genome shotgun (WGS) entry which is preliminary data.</text>
</comment>
<evidence type="ECO:0000313" key="3">
    <source>
        <dbReference type="Proteomes" id="UP001630127"/>
    </source>
</evidence>
<dbReference type="PANTHER" id="PTHR34280:SF2">
    <property type="entry name" value="OS01G0920100 PROTEIN"/>
    <property type="match status" value="1"/>
</dbReference>
<feature type="region of interest" description="Disordered" evidence="1">
    <location>
        <begin position="141"/>
        <end position="234"/>
    </location>
</feature>
<dbReference type="AlphaFoldDB" id="A0ABD3A3L9"/>
<dbReference type="PANTHER" id="PTHR34280">
    <property type="entry name" value="OS01G0920100 PROTEIN"/>
    <property type="match status" value="1"/>
</dbReference>
<dbReference type="InterPro" id="IPR038947">
    <property type="entry name" value="At3g27210-like"/>
</dbReference>
<evidence type="ECO:0000256" key="1">
    <source>
        <dbReference type="SAM" id="MobiDB-lite"/>
    </source>
</evidence>
<proteinExistence type="predicted"/>
<dbReference type="EMBL" id="JBJUIK010000005">
    <property type="protein sequence ID" value="KAL3526299.1"/>
    <property type="molecule type" value="Genomic_DNA"/>
</dbReference>
<reference evidence="2 3" key="1">
    <citation type="submission" date="2024-11" db="EMBL/GenBank/DDBJ databases">
        <title>A near-complete genome assembly of Cinchona calisaya.</title>
        <authorList>
            <person name="Lian D.C."/>
            <person name="Zhao X.W."/>
            <person name="Wei L."/>
        </authorList>
    </citation>
    <scope>NUCLEOTIDE SEQUENCE [LARGE SCALE GENOMIC DNA]</scope>
    <source>
        <tissue evidence="2">Nenye</tissue>
    </source>
</reference>
<name>A0ABD3A3L9_9GENT</name>
<organism evidence="2 3">
    <name type="scientific">Cinchona calisaya</name>
    <dbReference type="NCBI Taxonomy" id="153742"/>
    <lineage>
        <taxon>Eukaryota</taxon>
        <taxon>Viridiplantae</taxon>
        <taxon>Streptophyta</taxon>
        <taxon>Embryophyta</taxon>
        <taxon>Tracheophyta</taxon>
        <taxon>Spermatophyta</taxon>
        <taxon>Magnoliopsida</taxon>
        <taxon>eudicotyledons</taxon>
        <taxon>Gunneridae</taxon>
        <taxon>Pentapetalae</taxon>
        <taxon>asterids</taxon>
        <taxon>lamiids</taxon>
        <taxon>Gentianales</taxon>
        <taxon>Rubiaceae</taxon>
        <taxon>Cinchonoideae</taxon>
        <taxon>Cinchoneae</taxon>
        <taxon>Cinchona</taxon>
    </lineage>
</organism>
<keyword evidence="3" id="KW-1185">Reference proteome</keyword>
<sequence length="234" mass="25314">MGSCVSVHKDSEAALKLRLRFGSKTDKLVTPSPVKEKPPIVADHVIKSRWSPPRPVPDFGSKEQTFFDSQTWLESDCEDDFLSVNGDFTPSRGNTPVHHSFSVGTPRTNSLNFAERTSNSTPDPSSTDKKMKLAELFKDTVLSDQDEKQNAADNQDGAIAKVDSKTTTLEVPSKSGNGTTNVPGANSAGSGKRSPNGDFKLPGEKSGKSAQCCLPRLRSYSERKKRTSPARSVG</sequence>
<feature type="compositionally biased region" description="Polar residues" evidence="1">
    <location>
        <begin position="102"/>
        <end position="116"/>
    </location>
</feature>
<protein>
    <submittedName>
        <fullName evidence="2">Uncharacterized protein</fullName>
    </submittedName>
</protein>